<reference evidence="2 3" key="1">
    <citation type="submission" date="2016-10" db="EMBL/GenBank/DDBJ databases">
        <title>Draft genome sequence of Coniochaeta ligniaria NRRL30616, a lignocellulolytic fungus for bioabatement of inhibitors in plant biomass hydrolysates.</title>
        <authorList>
            <consortium name="DOE Joint Genome Institute"/>
            <person name="Jimenez D.J."/>
            <person name="Hector R.E."/>
            <person name="Riley R."/>
            <person name="Sun H."/>
            <person name="Grigoriev I.V."/>
            <person name="Van Elsas J.D."/>
            <person name="Nichols N.N."/>
        </authorList>
    </citation>
    <scope>NUCLEOTIDE SEQUENCE [LARGE SCALE GENOMIC DNA]</scope>
    <source>
        <strain evidence="2 3">NRRL 30616</strain>
    </source>
</reference>
<accession>A0A1J7JED1</accession>
<protein>
    <submittedName>
        <fullName evidence="2">Calcineurin-like phosphoesterase</fullName>
    </submittedName>
</protein>
<dbReference type="InterPro" id="IPR051693">
    <property type="entry name" value="UPF0046_metallophosphoest"/>
</dbReference>
<dbReference type="CDD" id="cd07379">
    <property type="entry name" value="MPP_239FB"/>
    <property type="match status" value="1"/>
</dbReference>
<name>A0A1J7JED1_9PEZI</name>
<dbReference type="InterPro" id="IPR029052">
    <property type="entry name" value="Metallo-depent_PP-like"/>
</dbReference>
<dbReference type="Gene3D" id="3.60.21.10">
    <property type="match status" value="1"/>
</dbReference>
<evidence type="ECO:0000313" key="3">
    <source>
        <dbReference type="Proteomes" id="UP000182658"/>
    </source>
</evidence>
<dbReference type="OrthoDB" id="630188at2759"/>
<dbReference type="Pfam" id="PF00149">
    <property type="entry name" value="Metallophos"/>
    <property type="match status" value="1"/>
</dbReference>
<dbReference type="InParanoid" id="A0A1J7JED1"/>
<evidence type="ECO:0000259" key="1">
    <source>
        <dbReference type="Pfam" id="PF00149"/>
    </source>
</evidence>
<feature type="domain" description="Calcineurin-like phosphoesterase" evidence="1">
    <location>
        <begin position="58"/>
        <end position="235"/>
    </location>
</feature>
<dbReference type="PANTHER" id="PTHR12905:SF18">
    <property type="entry name" value="ESTER HYDROLASE, PUTATIVE (AFU_ORTHOLOGUE AFUA_4G03130)-RELATED"/>
    <property type="match status" value="1"/>
</dbReference>
<organism evidence="2 3">
    <name type="scientific">Coniochaeta ligniaria NRRL 30616</name>
    <dbReference type="NCBI Taxonomy" id="1408157"/>
    <lineage>
        <taxon>Eukaryota</taxon>
        <taxon>Fungi</taxon>
        <taxon>Dikarya</taxon>
        <taxon>Ascomycota</taxon>
        <taxon>Pezizomycotina</taxon>
        <taxon>Sordariomycetes</taxon>
        <taxon>Sordariomycetidae</taxon>
        <taxon>Coniochaetales</taxon>
        <taxon>Coniochaetaceae</taxon>
        <taxon>Coniochaeta</taxon>
    </lineage>
</organism>
<sequence>MGLLEYLHLRRRSVWDPPTPLDIFLSSPLQWTIHRIYHLILRLRGRPFRAPRDSPPIRVVCLSDTHDRIPTSVPEGDLLIHAGDLTTDGTAADIQRQIDWLETLPHRHKVVVAGNHDSWFDPSARKAEDRERESTVDLKSLVYLQDRLVTLEFEGGRRLNVYGAGDVPKCGGSSFAFQYPRHETPWDGRIPMETDVLVTHGPPRYHMDLTLGCAGLLREVWRVRPKLHVFGHVHWGHGRESVFYDECQRVYETLMARPKKGPLYDLFPNSNWKEAYRVIYYGVGSILWKWVMAGPGSNNAGLMVNAALMYGNTGKLGNRVEVVDL</sequence>
<dbReference type="AlphaFoldDB" id="A0A1J7JED1"/>
<dbReference type="GO" id="GO:0016787">
    <property type="term" value="F:hydrolase activity"/>
    <property type="evidence" value="ECO:0007669"/>
    <property type="project" value="InterPro"/>
</dbReference>
<dbReference type="InterPro" id="IPR004843">
    <property type="entry name" value="Calcineurin-like_PHP"/>
</dbReference>
<proteinExistence type="predicted"/>
<evidence type="ECO:0000313" key="2">
    <source>
        <dbReference type="EMBL" id="OIW31689.1"/>
    </source>
</evidence>
<dbReference type="Proteomes" id="UP000182658">
    <property type="component" value="Unassembled WGS sequence"/>
</dbReference>
<dbReference type="PANTHER" id="PTHR12905">
    <property type="entry name" value="METALLOPHOSPHOESTERASE"/>
    <property type="match status" value="1"/>
</dbReference>
<dbReference type="SUPFAM" id="SSF56300">
    <property type="entry name" value="Metallo-dependent phosphatases"/>
    <property type="match status" value="1"/>
</dbReference>
<dbReference type="EMBL" id="KV875095">
    <property type="protein sequence ID" value="OIW31689.1"/>
    <property type="molecule type" value="Genomic_DNA"/>
</dbReference>
<keyword evidence="3" id="KW-1185">Reference proteome</keyword>
<gene>
    <name evidence="2" type="ORF">CONLIGDRAFT_235699</name>
</gene>